<dbReference type="GO" id="GO:0043495">
    <property type="term" value="F:protein-membrane adaptor activity"/>
    <property type="evidence" value="ECO:0007669"/>
    <property type="project" value="TreeGrafter"/>
</dbReference>
<evidence type="ECO:0000313" key="8">
    <source>
        <dbReference type="EMBL" id="CAH9086956.1"/>
    </source>
</evidence>
<evidence type="ECO:0000256" key="1">
    <source>
        <dbReference type="ARBA" id="ARBA00004370"/>
    </source>
</evidence>
<dbReference type="Proteomes" id="UP001152484">
    <property type="component" value="Unassembled WGS sequence"/>
</dbReference>
<name>A0A9P0Z4M0_CUSEU</name>
<comment type="caution">
    <text evidence="8">The sequence shown here is derived from an EMBL/GenBank/DDBJ whole genome shotgun (WGS) entry which is preliminary data.</text>
</comment>
<gene>
    <name evidence="8" type="ORF">CEURO_LOCUS9852</name>
</gene>
<dbReference type="Pfam" id="PF07738">
    <property type="entry name" value="Sad1_UNC"/>
    <property type="match status" value="1"/>
</dbReference>
<evidence type="ECO:0000256" key="2">
    <source>
        <dbReference type="ARBA" id="ARBA00022692"/>
    </source>
</evidence>
<evidence type="ECO:0000256" key="6">
    <source>
        <dbReference type="SAM" id="MobiDB-lite"/>
    </source>
</evidence>
<evidence type="ECO:0000256" key="3">
    <source>
        <dbReference type="ARBA" id="ARBA00022989"/>
    </source>
</evidence>
<dbReference type="EMBL" id="CAMAPE010000019">
    <property type="protein sequence ID" value="CAH9086956.1"/>
    <property type="molecule type" value="Genomic_DNA"/>
</dbReference>
<evidence type="ECO:0000259" key="7">
    <source>
        <dbReference type="PROSITE" id="PS51469"/>
    </source>
</evidence>
<dbReference type="PANTHER" id="PTHR12911">
    <property type="entry name" value="SAD1/UNC-84-LIKE PROTEIN-RELATED"/>
    <property type="match status" value="1"/>
</dbReference>
<evidence type="ECO:0000256" key="5">
    <source>
        <dbReference type="SAM" id="Coils"/>
    </source>
</evidence>
<evidence type="ECO:0000256" key="4">
    <source>
        <dbReference type="ARBA" id="ARBA00023136"/>
    </source>
</evidence>
<dbReference type="OrthoDB" id="342281at2759"/>
<keyword evidence="3" id="KW-1133">Transmembrane helix</keyword>
<dbReference type="InterPro" id="IPR045119">
    <property type="entry name" value="SUN1-5"/>
</dbReference>
<evidence type="ECO:0000313" key="9">
    <source>
        <dbReference type="Proteomes" id="UP001152484"/>
    </source>
</evidence>
<dbReference type="PANTHER" id="PTHR12911:SF8">
    <property type="entry name" value="KLAROID PROTEIN-RELATED"/>
    <property type="match status" value="1"/>
</dbReference>
<dbReference type="Gene3D" id="2.60.120.260">
    <property type="entry name" value="Galactose-binding domain-like"/>
    <property type="match status" value="1"/>
</dbReference>
<feature type="compositionally biased region" description="Polar residues" evidence="6">
    <location>
        <begin position="1"/>
        <end position="16"/>
    </location>
</feature>
<dbReference type="GO" id="GO:0016020">
    <property type="term" value="C:membrane"/>
    <property type="evidence" value="ECO:0007669"/>
    <property type="project" value="UniProtKB-SubCell"/>
</dbReference>
<keyword evidence="2" id="KW-0812">Transmembrane</keyword>
<dbReference type="AlphaFoldDB" id="A0A9P0Z4M0"/>
<protein>
    <recommendedName>
        <fullName evidence="7">SUN domain-containing protein</fullName>
    </recommendedName>
</protein>
<feature type="compositionally biased region" description="Polar residues" evidence="6">
    <location>
        <begin position="88"/>
        <end position="100"/>
    </location>
</feature>
<accession>A0A9P0Z4M0</accession>
<organism evidence="8 9">
    <name type="scientific">Cuscuta europaea</name>
    <name type="common">European dodder</name>
    <dbReference type="NCBI Taxonomy" id="41803"/>
    <lineage>
        <taxon>Eukaryota</taxon>
        <taxon>Viridiplantae</taxon>
        <taxon>Streptophyta</taxon>
        <taxon>Embryophyta</taxon>
        <taxon>Tracheophyta</taxon>
        <taxon>Spermatophyta</taxon>
        <taxon>Magnoliopsida</taxon>
        <taxon>eudicotyledons</taxon>
        <taxon>Gunneridae</taxon>
        <taxon>Pentapetalae</taxon>
        <taxon>asterids</taxon>
        <taxon>lamiids</taxon>
        <taxon>Solanales</taxon>
        <taxon>Convolvulaceae</taxon>
        <taxon>Cuscuteae</taxon>
        <taxon>Cuscuta</taxon>
        <taxon>Cuscuta subgen. Cuscuta</taxon>
    </lineage>
</organism>
<feature type="region of interest" description="Disordered" evidence="6">
    <location>
        <begin position="1"/>
        <end position="32"/>
    </location>
</feature>
<dbReference type="InterPro" id="IPR012919">
    <property type="entry name" value="SUN_dom"/>
</dbReference>
<feature type="coiled-coil region" evidence="5">
    <location>
        <begin position="201"/>
        <end position="235"/>
    </location>
</feature>
<reference evidence="8" key="1">
    <citation type="submission" date="2022-07" db="EMBL/GenBank/DDBJ databases">
        <authorList>
            <person name="Macas J."/>
            <person name="Novak P."/>
            <person name="Neumann P."/>
        </authorList>
    </citation>
    <scope>NUCLEOTIDE SEQUENCE</scope>
</reference>
<keyword evidence="9" id="KW-1185">Reference proteome</keyword>
<sequence length="479" mass="53032">MSTSTVSITANPSSVTTRRRAAAEKKQPTALDVSDSNLAAAVAAAAVASPSTANDKHNAGDDGVKDLNQHSIRTETREAIQVVRKPLPNSNGTVPSSRRAGTTKKLSKPEKPRWQTVGSILAKNLCLLLILVGFVQIIRRSFINSGGGDGNSLTVISDDFEGKFVELENFLKKTTKMMQVQVEVMDKKIDGEIKTLRSDFSEKIEEMGAELEAKVKNLDVRSDNLKKLITEMESKNWVSKQDFDKFLDEFKEKNGVEASELSLDEVRAYAREIVEREIEKHAADGLGRVDYALASGGAMVMKHSEPFYPMGGRFWISWTDRNRVHTDAHKMLMPSYGEPGQCFSLKGNSGFVQIRLRTAITADAVTLEHVAKSVAYDRSSAPKDCRVSGWLQRQYLTDVAVEAEKVFLLAEFRYDLEKSSAQTFNVLESAASAVVDTIRFDFGSNHGHPLHTSIYRLRVHGSEPNSMSMMPVVSSHQQQ</sequence>
<dbReference type="GO" id="GO:0005635">
    <property type="term" value="C:nuclear envelope"/>
    <property type="evidence" value="ECO:0007669"/>
    <property type="project" value="UniProtKB-ARBA"/>
</dbReference>
<keyword evidence="5" id="KW-0175">Coiled coil</keyword>
<proteinExistence type="predicted"/>
<keyword evidence="4" id="KW-0472">Membrane</keyword>
<dbReference type="PROSITE" id="PS51469">
    <property type="entry name" value="SUN"/>
    <property type="match status" value="1"/>
</dbReference>
<feature type="domain" description="SUN" evidence="7">
    <location>
        <begin position="296"/>
        <end position="464"/>
    </location>
</feature>
<feature type="region of interest" description="Disordered" evidence="6">
    <location>
        <begin position="86"/>
        <end position="110"/>
    </location>
</feature>
<comment type="subcellular location">
    <subcellularLocation>
        <location evidence="1">Membrane</location>
    </subcellularLocation>
</comment>